<keyword evidence="4" id="KW-0472">Membrane</keyword>
<feature type="region of interest" description="Disordered" evidence="3">
    <location>
        <begin position="449"/>
        <end position="480"/>
    </location>
</feature>
<sequence>MKGTLGDCCGAGHRWLDAAASAVDAGAAGAAARGAFRLALLCGVAAWLSHRDALPRGTPAVLSQVGFQLCIPCLLFLSAARALAGGAAASLAAVPLVAAAQAAAGAALGAEAARAVEGRSPVARRLLGWREPPHPTPAAAAIAVSAAAALGVPAAVPALLPRDQIAPSGLPALIVLACAFGTSLAPASACLAAALPPSEAARAAAAAALFHATSSALLWAAGGAALAAGGGAGEAPDGAGRRHRPGGGFRRRFLAWRQRLVAALRDEPDSAPSDPSSAGQTGEPVVLTKQLPRSGGGAAAGAGASAAGGRGSSGSGGGQRPVFVAAEEVDEWETPAEALFRRVTRVARLLIGAPAAAAARAAARVVTPPVAGALLGAALGLSPAAAAAPDPAAAAAAAAAAAPPRVAWEVALLMGAARGGMELCELLAAAAPAALALAFATSLFSARPGGGGGRGGGGDADSAGEGGGGGGGGGDGGLEVERRGGVTTITLGGSPGGDLAQPGQGRGPFGGLLRIAGRGAESPDEASASVWQQLLPHGPWERRAAAAVAAVRLLLLPAASAALVLGGAAAGLLPRDGPLLLALLLQGCAPPGPALVALAHVAAGGGDRADGLAGPAARLVLQLFAAAVVPVALAASWAASAAAAAAAAGG</sequence>
<dbReference type="STRING" id="307507.A0A2V0NVI4"/>
<feature type="compositionally biased region" description="Gly residues" evidence="3">
    <location>
        <begin position="449"/>
        <end position="477"/>
    </location>
</feature>
<dbReference type="AlphaFoldDB" id="A0A2V0NVI4"/>
<comment type="caution">
    <text evidence="5">The sequence shown here is derived from an EMBL/GenBank/DDBJ whole genome shotgun (WGS) entry which is preliminary data.</text>
</comment>
<accession>A0A2V0NVI4</accession>
<evidence type="ECO:0000256" key="4">
    <source>
        <dbReference type="SAM" id="Phobius"/>
    </source>
</evidence>
<proteinExistence type="predicted"/>
<dbReference type="GO" id="GO:0080162">
    <property type="term" value="P:endoplasmic reticulum to cytosol auxin transport"/>
    <property type="evidence" value="ECO:0007669"/>
    <property type="project" value="InterPro"/>
</dbReference>
<dbReference type="PANTHER" id="PTHR31651">
    <property type="match status" value="1"/>
</dbReference>
<gene>
    <name evidence="5" type="ORF">Rsub_02298</name>
</gene>
<evidence type="ECO:0000313" key="5">
    <source>
        <dbReference type="EMBL" id="GBF89580.1"/>
    </source>
</evidence>
<feature type="transmembrane region" description="Helical" evidence="4">
    <location>
        <begin position="623"/>
        <end position="648"/>
    </location>
</feature>
<keyword evidence="6" id="KW-1185">Reference proteome</keyword>
<dbReference type="EMBL" id="BDRX01000011">
    <property type="protein sequence ID" value="GBF89580.1"/>
    <property type="molecule type" value="Genomic_DNA"/>
</dbReference>
<feature type="transmembrane region" description="Helical" evidence="4">
    <location>
        <begin position="172"/>
        <end position="195"/>
    </location>
</feature>
<dbReference type="GO" id="GO:0012505">
    <property type="term" value="C:endomembrane system"/>
    <property type="evidence" value="ECO:0007669"/>
    <property type="project" value="UniProtKB-SubCell"/>
</dbReference>
<organism evidence="5 6">
    <name type="scientific">Raphidocelis subcapitata</name>
    <dbReference type="NCBI Taxonomy" id="307507"/>
    <lineage>
        <taxon>Eukaryota</taxon>
        <taxon>Viridiplantae</taxon>
        <taxon>Chlorophyta</taxon>
        <taxon>core chlorophytes</taxon>
        <taxon>Chlorophyceae</taxon>
        <taxon>CS clade</taxon>
        <taxon>Sphaeropleales</taxon>
        <taxon>Selenastraceae</taxon>
        <taxon>Raphidocelis</taxon>
    </lineage>
</organism>
<comment type="subcellular location">
    <subcellularLocation>
        <location evidence="1">Endomembrane system</location>
    </subcellularLocation>
</comment>
<keyword evidence="4" id="KW-0812">Transmembrane</keyword>
<dbReference type="Proteomes" id="UP000247498">
    <property type="component" value="Unassembled WGS sequence"/>
</dbReference>
<feature type="compositionally biased region" description="Gly residues" evidence="3">
    <location>
        <begin position="294"/>
        <end position="319"/>
    </location>
</feature>
<dbReference type="InterPro" id="IPR045033">
    <property type="entry name" value="PILS1/3/4/5/7"/>
</dbReference>
<feature type="region of interest" description="Disordered" evidence="3">
    <location>
        <begin position="289"/>
        <end position="319"/>
    </location>
</feature>
<keyword evidence="4" id="KW-1133">Transmembrane helix</keyword>
<reference evidence="5 6" key="1">
    <citation type="journal article" date="2018" name="Sci. Rep.">
        <title>Raphidocelis subcapitata (=Pseudokirchneriella subcapitata) provides an insight into genome evolution and environmental adaptations in the Sphaeropleales.</title>
        <authorList>
            <person name="Suzuki S."/>
            <person name="Yamaguchi H."/>
            <person name="Nakajima N."/>
            <person name="Kawachi M."/>
        </authorList>
    </citation>
    <scope>NUCLEOTIDE SEQUENCE [LARGE SCALE GENOMIC DNA]</scope>
    <source>
        <strain evidence="5 6">NIES-35</strain>
    </source>
</reference>
<dbReference type="PANTHER" id="PTHR31651:SF36">
    <property type="entry name" value="AUXIN EFFLUX CARRIER FAMILY PROTEIN"/>
    <property type="match status" value="1"/>
</dbReference>
<feature type="transmembrane region" description="Helical" evidence="4">
    <location>
        <begin position="92"/>
        <end position="116"/>
    </location>
</feature>
<evidence type="ECO:0000256" key="1">
    <source>
        <dbReference type="ARBA" id="ARBA00004308"/>
    </source>
</evidence>
<feature type="transmembrane region" description="Helical" evidence="4">
    <location>
        <begin position="544"/>
        <end position="573"/>
    </location>
</feature>
<evidence type="ECO:0000256" key="3">
    <source>
        <dbReference type="SAM" id="MobiDB-lite"/>
    </source>
</evidence>
<dbReference type="InParanoid" id="A0A2V0NVI4"/>
<name>A0A2V0NVI4_9CHLO</name>
<evidence type="ECO:0008006" key="7">
    <source>
        <dbReference type="Google" id="ProtNLM"/>
    </source>
</evidence>
<feature type="transmembrane region" description="Helical" evidence="4">
    <location>
        <begin position="137"/>
        <end position="160"/>
    </location>
</feature>
<feature type="transmembrane region" description="Helical" evidence="4">
    <location>
        <begin position="580"/>
        <end position="603"/>
    </location>
</feature>
<evidence type="ECO:0000313" key="6">
    <source>
        <dbReference type="Proteomes" id="UP000247498"/>
    </source>
</evidence>
<keyword evidence="2" id="KW-0813">Transport</keyword>
<evidence type="ECO:0000256" key="2">
    <source>
        <dbReference type="ARBA" id="ARBA00022448"/>
    </source>
</evidence>
<protein>
    <recommendedName>
        <fullName evidence="7">Auxin efflux carrier</fullName>
    </recommendedName>
</protein>